<dbReference type="AlphaFoldDB" id="A0A3N4Z2E5"/>
<dbReference type="InterPro" id="IPR001360">
    <property type="entry name" value="Glyco_hydro_1"/>
</dbReference>
<dbReference type="PANTHER" id="PTHR10353">
    <property type="entry name" value="GLYCOSYL HYDROLASE"/>
    <property type="match status" value="1"/>
</dbReference>
<keyword evidence="5" id="KW-0136">Cellulose degradation</keyword>
<dbReference type="InterPro" id="IPR033132">
    <property type="entry name" value="GH_1_N_CS"/>
</dbReference>
<dbReference type="InterPro" id="IPR017853">
    <property type="entry name" value="GH"/>
</dbReference>
<evidence type="ECO:0000256" key="8">
    <source>
        <dbReference type="ARBA" id="ARBA00023326"/>
    </source>
</evidence>
<dbReference type="EC" id="3.2.1.21" evidence="3 11"/>
<comment type="caution">
    <text evidence="12">The sequence shown here is derived from an EMBL/GenBank/DDBJ whole genome shotgun (WGS) entry which is preliminary data.</text>
</comment>
<evidence type="ECO:0000256" key="4">
    <source>
        <dbReference type="ARBA" id="ARBA00022801"/>
    </source>
</evidence>
<feature type="binding site" evidence="10">
    <location>
        <begin position="445"/>
        <end position="446"/>
    </location>
    <ligand>
        <name>substrate</name>
    </ligand>
</feature>
<dbReference type="Proteomes" id="UP000280501">
    <property type="component" value="Unassembled WGS sequence"/>
</dbReference>
<proteinExistence type="inferred from homology"/>
<keyword evidence="4 11" id="KW-0378">Hydrolase</keyword>
<gene>
    <name evidence="12" type="ORF">EDD34_0766</name>
</gene>
<dbReference type="EMBL" id="RKQZ01000001">
    <property type="protein sequence ID" value="RPF20188.1"/>
    <property type="molecule type" value="Genomic_DNA"/>
</dbReference>
<comment type="similarity">
    <text evidence="2 11">Belongs to the glycosyl hydrolase 1 family.</text>
</comment>
<sequence length="493" mass="54727">MKFEIDFTERHMATPSDARTFPDDFVWGSATASYQIEGGATEGGRGPSIWDTFSHTPGKTLNGDTGDVADDHFHRWREDVRHIADLGLDAYRFSIAWPRVQPGGSGDFNPEGIQFYSDLLDALLEAGVKPVVTLYHWDLPQELEDAGGWTNRATAEAFAVYARRMAEEFGDRVDVWTTLNEPWCTALLGYGSGVHAPGISDPVAALTAIHHLNLAHGLAVREIRDVVGASAKVSITLNLHVVRPDDPSSDLDLDAKRKADEIANDSFLGPLLEGAYPVGLRERTASLTDWSFVRDGDLEIVKQPLTVLGVNYYSTARARAWSGEGERQQADGHKNSAGTPWIGAEDVEFLPQPGPWTAMGWNIEPAGLTDLLLEMHERYPGLPLMVTENGAAFDDEVTVTDGVARVHDPLRVGYLHDHVEALGRARDKGVDVRGYFAWSLLDNFEWAYGYDRRFGIIRVDYETQERIWKDSAHWYRRLVATGTLPAVTDVEPR</sequence>
<keyword evidence="8" id="KW-0624">Polysaccharide degradation</keyword>
<keyword evidence="6" id="KW-0119">Carbohydrate metabolism</keyword>
<dbReference type="GO" id="GO:0008422">
    <property type="term" value="F:beta-glucosidase activity"/>
    <property type="evidence" value="ECO:0007669"/>
    <property type="project" value="UniProtKB-EC"/>
</dbReference>
<reference evidence="12 13" key="1">
    <citation type="submission" date="2018-11" db="EMBL/GenBank/DDBJ databases">
        <title>Sequencing the genomes of 1000 actinobacteria strains.</title>
        <authorList>
            <person name="Klenk H.-P."/>
        </authorList>
    </citation>
    <scope>NUCLEOTIDE SEQUENCE [LARGE SCALE GENOMIC DNA]</scope>
    <source>
        <strain evidence="12 13">DSM 15700</strain>
    </source>
</reference>
<evidence type="ECO:0000256" key="11">
    <source>
        <dbReference type="RuleBase" id="RU361175"/>
    </source>
</evidence>
<comment type="catalytic activity">
    <reaction evidence="1 11">
        <text>Hydrolysis of terminal, non-reducing beta-D-glucosyl residues with release of beta-D-glucose.</text>
        <dbReference type="EC" id="3.2.1.21"/>
    </reaction>
</comment>
<evidence type="ECO:0000256" key="1">
    <source>
        <dbReference type="ARBA" id="ARBA00000448"/>
    </source>
</evidence>
<dbReference type="InterPro" id="IPR017736">
    <property type="entry name" value="Glyco_hydro_1_beta-glucosidase"/>
</dbReference>
<dbReference type="Gene3D" id="3.20.20.80">
    <property type="entry name" value="Glycosidases"/>
    <property type="match status" value="1"/>
</dbReference>
<evidence type="ECO:0000313" key="13">
    <source>
        <dbReference type="Proteomes" id="UP000280501"/>
    </source>
</evidence>
<evidence type="ECO:0000256" key="9">
    <source>
        <dbReference type="PIRSR" id="PIRSR617736-1"/>
    </source>
</evidence>
<feature type="binding site" evidence="10">
    <location>
        <position position="180"/>
    </location>
    <ligand>
        <name>substrate</name>
    </ligand>
</feature>
<name>A0A3N4Z2E5_9MICO</name>
<evidence type="ECO:0000256" key="2">
    <source>
        <dbReference type="ARBA" id="ARBA00010838"/>
    </source>
</evidence>
<dbReference type="PANTHER" id="PTHR10353:SF36">
    <property type="entry name" value="LP05116P"/>
    <property type="match status" value="1"/>
</dbReference>
<evidence type="ECO:0000313" key="12">
    <source>
        <dbReference type="EMBL" id="RPF20188.1"/>
    </source>
</evidence>
<dbReference type="NCBIfam" id="TIGR03356">
    <property type="entry name" value="BGL"/>
    <property type="match status" value="1"/>
</dbReference>
<evidence type="ECO:0000256" key="3">
    <source>
        <dbReference type="ARBA" id="ARBA00012744"/>
    </source>
</evidence>
<feature type="binding site" evidence="10">
    <location>
        <position position="35"/>
    </location>
    <ligand>
        <name>substrate</name>
    </ligand>
</feature>
<feature type="active site" description="Proton donor" evidence="9">
    <location>
        <position position="181"/>
    </location>
</feature>
<protein>
    <recommendedName>
        <fullName evidence="3 11">Beta-glucosidase</fullName>
        <ecNumber evidence="3 11">3.2.1.21</ecNumber>
    </recommendedName>
</protein>
<dbReference type="FunFam" id="3.20.20.80:FF:000004">
    <property type="entry name" value="Beta-glucosidase 6-phospho-beta-glucosidase"/>
    <property type="match status" value="1"/>
</dbReference>
<feature type="binding site" evidence="10">
    <location>
        <position position="438"/>
    </location>
    <ligand>
        <name>substrate</name>
    </ligand>
</feature>
<accession>A0A3N4Z2E5</accession>
<evidence type="ECO:0000256" key="10">
    <source>
        <dbReference type="PIRSR" id="PIRSR617736-2"/>
    </source>
</evidence>
<keyword evidence="13" id="KW-1185">Reference proteome</keyword>
<feature type="active site" description="Nucleophile" evidence="9">
    <location>
        <position position="388"/>
    </location>
</feature>
<feature type="binding site" evidence="10">
    <location>
        <position position="136"/>
    </location>
    <ligand>
        <name>substrate</name>
    </ligand>
</feature>
<evidence type="ECO:0000256" key="5">
    <source>
        <dbReference type="ARBA" id="ARBA00023001"/>
    </source>
</evidence>
<evidence type="ECO:0000256" key="6">
    <source>
        <dbReference type="ARBA" id="ARBA00023277"/>
    </source>
</evidence>
<dbReference type="GO" id="GO:0030245">
    <property type="term" value="P:cellulose catabolic process"/>
    <property type="evidence" value="ECO:0007669"/>
    <property type="project" value="UniProtKB-KW"/>
</dbReference>
<dbReference type="PROSITE" id="PS00653">
    <property type="entry name" value="GLYCOSYL_HYDROL_F1_2"/>
    <property type="match status" value="1"/>
</dbReference>
<evidence type="ECO:0000256" key="7">
    <source>
        <dbReference type="ARBA" id="ARBA00023295"/>
    </source>
</evidence>
<keyword evidence="7 11" id="KW-0326">Glycosidase</keyword>
<feature type="binding site" evidence="10">
    <location>
        <position position="313"/>
    </location>
    <ligand>
        <name>substrate</name>
    </ligand>
</feature>
<dbReference type="PRINTS" id="PR00131">
    <property type="entry name" value="GLHYDRLASE1"/>
</dbReference>
<organism evidence="12 13">
    <name type="scientific">Myceligenerans xiligouense</name>
    <dbReference type="NCBI Taxonomy" id="253184"/>
    <lineage>
        <taxon>Bacteria</taxon>
        <taxon>Bacillati</taxon>
        <taxon>Actinomycetota</taxon>
        <taxon>Actinomycetes</taxon>
        <taxon>Micrococcales</taxon>
        <taxon>Promicromonosporaceae</taxon>
        <taxon>Myceligenerans</taxon>
    </lineage>
</organism>
<dbReference type="Pfam" id="PF00232">
    <property type="entry name" value="Glyco_hydro_1"/>
    <property type="match status" value="1"/>
</dbReference>
<dbReference type="SUPFAM" id="SSF51445">
    <property type="entry name" value="(Trans)glycosidases"/>
    <property type="match status" value="1"/>
</dbReference>
<dbReference type="GO" id="GO:0005829">
    <property type="term" value="C:cytosol"/>
    <property type="evidence" value="ECO:0007669"/>
    <property type="project" value="TreeGrafter"/>
</dbReference>